<organism evidence="2 3">
    <name type="scientific">Candidatus Woesebacteria bacterium GW2011_GWA1_41_13b</name>
    <dbReference type="NCBI Taxonomy" id="1618555"/>
    <lineage>
        <taxon>Bacteria</taxon>
        <taxon>Candidatus Woeseibacteriota</taxon>
    </lineage>
</organism>
<comment type="caution">
    <text evidence="2">The sequence shown here is derived from an EMBL/GenBank/DDBJ whole genome shotgun (WGS) entry which is preliminary data.</text>
</comment>
<feature type="transmembrane region" description="Helical" evidence="1">
    <location>
        <begin position="69"/>
        <end position="86"/>
    </location>
</feature>
<proteinExistence type="predicted"/>
<evidence type="ECO:0000313" key="2">
    <source>
        <dbReference type="EMBL" id="KKR91614.1"/>
    </source>
</evidence>
<evidence type="ECO:0000256" key="1">
    <source>
        <dbReference type="SAM" id="Phobius"/>
    </source>
</evidence>
<dbReference type="EMBL" id="LCAO01000009">
    <property type="protein sequence ID" value="KKR91614.1"/>
    <property type="molecule type" value="Genomic_DNA"/>
</dbReference>
<gene>
    <name evidence="2" type="ORF">UU42_C0009G0011</name>
</gene>
<keyword evidence="1" id="KW-1133">Transmembrane helix</keyword>
<keyword evidence="1" id="KW-0812">Transmembrane</keyword>
<dbReference type="Proteomes" id="UP000034676">
    <property type="component" value="Unassembled WGS sequence"/>
</dbReference>
<evidence type="ECO:0000313" key="3">
    <source>
        <dbReference type="Proteomes" id="UP000034676"/>
    </source>
</evidence>
<name>A0A0G0US88_9BACT</name>
<feature type="transmembrane region" description="Helical" evidence="1">
    <location>
        <begin position="45"/>
        <end position="63"/>
    </location>
</feature>
<keyword evidence="1" id="KW-0472">Membrane</keyword>
<reference evidence="2 3" key="1">
    <citation type="journal article" date="2015" name="Nature">
        <title>rRNA introns, odd ribosomes, and small enigmatic genomes across a large radiation of phyla.</title>
        <authorList>
            <person name="Brown C.T."/>
            <person name="Hug L.A."/>
            <person name="Thomas B.C."/>
            <person name="Sharon I."/>
            <person name="Castelle C.J."/>
            <person name="Singh A."/>
            <person name="Wilkins M.J."/>
            <person name="Williams K.H."/>
            <person name="Banfield J.F."/>
        </authorList>
    </citation>
    <scope>NUCLEOTIDE SEQUENCE [LARGE SCALE GENOMIC DNA]</scope>
</reference>
<feature type="transmembrane region" description="Helical" evidence="1">
    <location>
        <begin position="98"/>
        <end position="129"/>
    </location>
</feature>
<feature type="transmembrane region" description="Helical" evidence="1">
    <location>
        <begin position="141"/>
        <end position="164"/>
    </location>
</feature>
<protein>
    <submittedName>
        <fullName evidence="2">Uncharacterized protein</fullName>
    </submittedName>
</protein>
<dbReference type="AlphaFoldDB" id="A0A0G0US88"/>
<accession>A0A0G0US88</accession>
<sequence>MLVLLAFLPLFIVLVPLLVLIVSTKDFDVRQGAICDLNNFQKSRTKFIVVLTLFYICQGVYIITISTKYLPLIVLALVIGIFGLPFSSHSKIHQIPTAVGNALIILTMLFLSSSLHLTLIILFMALLGLVVTYRMIVHKRFLFWILEFIILTSYGAWNLSLLFLQRL</sequence>
<feature type="transmembrane region" description="Helical" evidence="1">
    <location>
        <begin position="6"/>
        <end position="24"/>
    </location>
</feature>